<dbReference type="GO" id="GO:0000819">
    <property type="term" value="P:sister chromatid segregation"/>
    <property type="evidence" value="ECO:0007669"/>
    <property type="project" value="TreeGrafter"/>
</dbReference>
<dbReference type="InterPro" id="IPR013506">
    <property type="entry name" value="Topo_IIA_bsu_dom2"/>
</dbReference>
<dbReference type="SUPFAM" id="SSF55874">
    <property type="entry name" value="ATPase domain of HSP90 chaperone/DNA topoisomerase II/histidine kinase"/>
    <property type="match status" value="1"/>
</dbReference>
<comment type="subunit">
    <text evidence="13">Homodimer.</text>
</comment>
<dbReference type="EC" id="5.6.2.2" evidence="13"/>
<dbReference type="InterPro" id="IPR002205">
    <property type="entry name" value="Topo_IIA_dom_A"/>
</dbReference>
<dbReference type="InterPro" id="IPR013759">
    <property type="entry name" value="Topo_IIA_B_C"/>
</dbReference>
<feature type="compositionally biased region" description="Acidic residues" evidence="14">
    <location>
        <begin position="897"/>
        <end position="907"/>
    </location>
</feature>
<keyword evidence="6 13" id="KW-0547">Nucleotide-binding</keyword>
<evidence type="ECO:0000256" key="4">
    <source>
        <dbReference type="ARBA" id="ARBA00011080"/>
    </source>
</evidence>
<dbReference type="Pfam" id="PF16898">
    <property type="entry name" value="TOPRIM_C"/>
    <property type="match status" value="1"/>
</dbReference>
<keyword evidence="10 12" id="KW-0238">DNA-binding</keyword>
<dbReference type="SMART" id="SM00433">
    <property type="entry name" value="TOP2c"/>
    <property type="match status" value="1"/>
</dbReference>
<dbReference type="PRINTS" id="PR01158">
    <property type="entry name" value="TOPISMRASEII"/>
</dbReference>
<dbReference type="CDD" id="cd03481">
    <property type="entry name" value="TopoIIA_Trans_ScTopoIIA"/>
    <property type="match status" value="1"/>
</dbReference>
<evidence type="ECO:0000256" key="8">
    <source>
        <dbReference type="ARBA" id="ARBA00022842"/>
    </source>
</evidence>
<dbReference type="GO" id="GO:0003918">
    <property type="term" value="F:DNA topoisomerase type II (double strand cut, ATP-hydrolyzing) activity"/>
    <property type="evidence" value="ECO:0007669"/>
    <property type="project" value="UniProtKB-UniRule"/>
</dbReference>
<dbReference type="InterPro" id="IPR034157">
    <property type="entry name" value="TOPRIM_TopoII"/>
</dbReference>
<evidence type="ECO:0000256" key="10">
    <source>
        <dbReference type="ARBA" id="ARBA00023125"/>
    </source>
</evidence>
<feature type="compositionally biased region" description="Acidic residues" evidence="14">
    <location>
        <begin position="1057"/>
        <end position="1074"/>
    </location>
</feature>
<evidence type="ECO:0000256" key="2">
    <source>
        <dbReference type="ARBA" id="ARBA00001913"/>
    </source>
</evidence>
<gene>
    <name evidence="16" type="ORF">F3Y22_tig00111877pilonHSYRG00252</name>
</gene>
<dbReference type="Proteomes" id="UP000436088">
    <property type="component" value="Unassembled WGS sequence"/>
</dbReference>
<dbReference type="InterPro" id="IPR013757">
    <property type="entry name" value="Topo_IIA_A_a_sf"/>
</dbReference>
<keyword evidence="5" id="KW-0479">Metal-binding</keyword>
<keyword evidence="17" id="KW-1185">Reference proteome</keyword>
<name>A0A6A2X964_HIBSY</name>
<dbReference type="Gene3D" id="1.10.268.10">
    <property type="entry name" value="Topoisomerase, domain 3"/>
    <property type="match status" value="1"/>
</dbReference>
<evidence type="ECO:0000256" key="13">
    <source>
        <dbReference type="RuleBase" id="RU362094"/>
    </source>
</evidence>
<dbReference type="SMART" id="SM00434">
    <property type="entry name" value="TOP4c"/>
    <property type="match status" value="1"/>
</dbReference>
<keyword evidence="11 13" id="KW-0413">Isomerase</keyword>
<dbReference type="EMBL" id="VEPZ02001457">
    <property type="protein sequence ID" value="KAE8671971.1"/>
    <property type="molecule type" value="Genomic_DNA"/>
</dbReference>
<reference evidence="16" key="1">
    <citation type="submission" date="2019-09" db="EMBL/GenBank/DDBJ databases">
        <title>Draft genome information of white flower Hibiscus syriacus.</title>
        <authorList>
            <person name="Kim Y.-M."/>
        </authorList>
    </citation>
    <scope>NUCLEOTIDE SEQUENCE [LARGE SCALE GENOMIC DNA]</scope>
    <source>
        <strain evidence="16">YM2019G1</strain>
    </source>
</reference>
<dbReference type="Gene3D" id="3.90.199.10">
    <property type="entry name" value="Topoisomerase II, domain 5"/>
    <property type="match status" value="2"/>
</dbReference>
<comment type="similarity">
    <text evidence="4 13">Belongs to the type II topoisomerase family.</text>
</comment>
<dbReference type="InterPro" id="IPR014721">
    <property type="entry name" value="Ribsml_uS5_D2-typ_fold_subgr"/>
</dbReference>
<dbReference type="PROSITE" id="PS52040">
    <property type="entry name" value="TOPO_IIA"/>
    <property type="match status" value="1"/>
</dbReference>
<dbReference type="PANTHER" id="PTHR10169">
    <property type="entry name" value="DNA TOPOISOMERASE/GYRASE"/>
    <property type="match status" value="1"/>
</dbReference>
<dbReference type="InterPro" id="IPR036890">
    <property type="entry name" value="HATPase_C_sf"/>
</dbReference>
<dbReference type="InterPro" id="IPR013758">
    <property type="entry name" value="Topo_IIA_A/C_ab"/>
</dbReference>
<evidence type="ECO:0000256" key="5">
    <source>
        <dbReference type="ARBA" id="ARBA00022723"/>
    </source>
</evidence>
<dbReference type="SUPFAM" id="SSF54211">
    <property type="entry name" value="Ribosomal protein S5 domain 2-like"/>
    <property type="match status" value="1"/>
</dbReference>
<dbReference type="InterPro" id="IPR013760">
    <property type="entry name" value="Topo_IIA-like_dom_sf"/>
</dbReference>
<keyword evidence="9 13" id="KW-0799">Topoisomerase</keyword>
<evidence type="ECO:0000259" key="15">
    <source>
        <dbReference type="PROSITE" id="PS52040"/>
    </source>
</evidence>
<dbReference type="Gene3D" id="3.30.230.10">
    <property type="match status" value="1"/>
</dbReference>
<comment type="caution">
    <text evidence="16">The sequence shown here is derived from an EMBL/GenBank/DDBJ whole genome shotgun (WGS) entry which is preliminary data.</text>
</comment>
<evidence type="ECO:0000256" key="6">
    <source>
        <dbReference type="ARBA" id="ARBA00022741"/>
    </source>
</evidence>
<dbReference type="PANTHER" id="PTHR10169:SF38">
    <property type="entry name" value="DNA TOPOISOMERASE 2"/>
    <property type="match status" value="1"/>
</dbReference>
<dbReference type="GO" id="GO:0005634">
    <property type="term" value="C:nucleus"/>
    <property type="evidence" value="ECO:0007669"/>
    <property type="project" value="TreeGrafter"/>
</dbReference>
<dbReference type="FunFam" id="3.30.1490.30:FF:000001">
    <property type="entry name" value="DNA topoisomerase 2"/>
    <property type="match status" value="1"/>
</dbReference>
<evidence type="ECO:0000256" key="12">
    <source>
        <dbReference type="PROSITE-ProRule" id="PRU01384"/>
    </source>
</evidence>
<dbReference type="Pfam" id="PF00521">
    <property type="entry name" value="DNA_topoisoIV"/>
    <property type="match status" value="2"/>
</dbReference>
<accession>A0A6A2X964</accession>
<comment type="catalytic activity">
    <reaction evidence="1 13">
        <text>ATP-dependent breakage, passage and rejoining of double-stranded DNA.</text>
        <dbReference type="EC" id="5.6.2.2"/>
    </reaction>
</comment>
<comment type="function">
    <text evidence="13">Control of topological states of DNA by transient breakage and subsequent rejoining of DNA strands. Topoisomerase II makes double-strand breaks.</text>
</comment>
<dbReference type="AlphaFoldDB" id="A0A6A2X964"/>
<evidence type="ECO:0000256" key="1">
    <source>
        <dbReference type="ARBA" id="ARBA00000185"/>
    </source>
</evidence>
<dbReference type="FunFam" id="3.40.50.670:FF:000001">
    <property type="entry name" value="DNA topoisomerase 2"/>
    <property type="match status" value="2"/>
</dbReference>
<dbReference type="GO" id="GO:0006265">
    <property type="term" value="P:DNA topological change"/>
    <property type="evidence" value="ECO:0007669"/>
    <property type="project" value="UniProtKB-UniRule"/>
</dbReference>
<evidence type="ECO:0000313" key="17">
    <source>
        <dbReference type="Proteomes" id="UP000436088"/>
    </source>
</evidence>
<dbReference type="Gene3D" id="3.40.50.670">
    <property type="match status" value="1"/>
</dbReference>
<dbReference type="InterPro" id="IPR031660">
    <property type="entry name" value="TOPRIM_C"/>
</dbReference>
<dbReference type="Pfam" id="PF00204">
    <property type="entry name" value="DNA_gyraseB"/>
    <property type="match status" value="1"/>
</dbReference>
<comment type="cofactor">
    <cofactor evidence="2">
        <name>Ca(2+)</name>
        <dbReference type="ChEBI" id="CHEBI:29108"/>
    </cofactor>
</comment>
<feature type="compositionally biased region" description="Polar residues" evidence="14">
    <location>
        <begin position="1004"/>
        <end position="1020"/>
    </location>
</feature>
<feature type="compositionally biased region" description="Basic and acidic residues" evidence="14">
    <location>
        <begin position="908"/>
        <end position="928"/>
    </location>
</feature>
<dbReference type="GO" id="GO:0003677">
    <property type="term" value="F:DNA binding"/>
    <property type="evidence" value="ECO:0007669"/>
    <property type="project" value="UniProtKB-UniRule"/>
</dbReference>
<feature type="region of interest" description="Disordered" evidence="14">
    <location>
        <begin position="979"/>
        <end position="1074"/>
    </location>
</feature>
<dbReference type="InterPro" id="IPR020568">
    <property type="entry name" value="Ribosomal_Su5_D2-typ_SF"/>
</dbReference>
<keyword evidence="8" id="KW-0460">Magnesium</keyword>
<dbReference type="Gene3D" id="3.30.565.10">
    <property type="entry name" value="Histidine kinase-like ATPase, C-terminal domain"/>
    <property type="match status" value="1"/>
</dbReference>
<proteinExistence type="inferred from homology"/>
<evidence type="ECO:0000256" key="9">
    <source>
        <dbReference type="ARBA" id="ARBA00023029"/>
    </source>
</evidence>
<protein>
    <recommendedName>
        <fullName evidence="13">DNA topoisomerase 2</fullName>
        <ecNumber evidence="13">5.6.2.2</ecNumber>
    </recommendedName>
</protein>
<feature type="domain" description="Topo IIA-type catalytic" evidence="15">
    <location>
        <begin position="1"/>
        <end position="702"/>
    </location>
</feature>
<dbReference type="GO" id="GO:0046872">
    <property type="term" value="F:metal ion binding"/>
    <property type="evidence" value="ECO:0007669"/>
    <property type="project" value="UniProtKB-KW"/>
</dbReference>
<keyword evidence="7 13" id="KW-0067">ATP-binding</keyword>
<dbReference type="GO" id="GO:0000712">
    <property type="term" value="P:resolution of meiotic recombination intermediates"/>
    <property type="evidence" value="ECO:0007669"/>
    <property type="project" value="TreeGrafter"/>
</dbReference>
<evidence type="ECO:0000256" key="11">
    <source>
        <dbReference type="ARBA" id="ARBA00023235"/>
    </source>
</evidence>
<dbReference type="CDD" id="cd03365">
    <property type="entry name" value="TOPRIM_TopoIIA"/>
    <property type="match status" value="1"/>
</dbReference>
<organism evidence="16 17">
    <name type="scientific">Hibiscus syriacus</name>
    <name type="common">Rose of Sharon</name>
    <dbReference type="NCBI Taxonomy" id="106335"/>
    <lineage>
        <taxon>Eukaryota</taxon>
        <taxon>Viridiplantae</taxon>
        <taxon>Streptophyta</taxon>
        <taxon>Embryophyta</taxon>
        <taxon>Tracheophyta</taxon>
        <taxon>Spermatophyta</taxon>
        <taxon>Magnoliopsida</taxon>
        <taxon>eudicotyledons</taxon>
        <taxon>Gunneridae</taxon>
        <taxon>Pentapetalae</taxon>
        <taxon>rosids</taxon>
        <taxon>malvids</taxon>
        <taxon>Malvales</taxon>
        <taxon>Malvaceae</taxon>
        <taxon>Malvoideae</taxon>
        <taxon>Hibiscus</taxon>
    </lineage>
</organism>
<dbReference type="SUPFAM" id="SSF56719">
    <property type="entry name" value="Type II DNA topoisomerase"/>
    <property type="match status" value="1"/>
</dbReference>
<feature type="compositionally biased region" description="Basic and acidic residues" evidence="14">
    <location>
        <begin position="819"/>
        <end position="836"/>
    </location>
</feature>
<dbReference type="FunFam" id="3.30.230.10:FF:000008">
    <property type="entry name" value="DNA topoisomerase 2"/>
    <property type="match status" value="1"/>
</dbReference>
<dbReference type="InterPro" id="IPR001154">
    <property type="entry name" value="TopoII_euk"/>
</dbReference>
<evidence type="ECO:0000256" key="7">
    <source>
        <dbReference type="ARBA" id="ARBA00022840"/>
    </source>
</evidence>
<feature type="region of interest" description="Disordered" evidence="14">
    <location>
        <begin position="819"/>
        <end position="953"/>
    </location>
</feature>
<evidence type="ECO:0000256" key="3">
    <source>
        <dbReference type="ARBA" id="ARBA00001946"/>
    </source>
</evidence>
<dbReference type="FunFam" id="3.30.1360.40:FF:000003">
    <property type="entry name" value="DNA topoisomerase 2"/>
    <property type="match status" value="1"/>
</dbReference>
<evidence type="ECO:0000256" key="14">
    <source>
        <dbReference type="SAM" id="MobiDB-lite"/>
    </source>
</evidence>
<sequence length="1074" mass="121832">MGNKTKPAITKCKEGENWTKVTFKPDLAKFNMFHLEDDVVALMRKRVFDLAGCLGKTVKVELNGKHIPVKSFLDYIYIFSWIPEKVNTRWEVCVSISEGQFQQDSFVNGIATIKGGTHVDYVTNQISNYVMNSVNKKNKIANVKAHNVKNHLWVFVNALIDNPAFDSQTKETLTLRQRSFDSKFAKSGVVDSLLQWAEFKHSKDLKKTDGTNNNVYFWQLAGLSVVGRNHYGVYPLRGKLLNVREASHKQLMENAETQNLKRILGLQQNKEYTDVKSLRYGHLMIMTDQDHDGSHIKGLLINFIHFFWPSLQKVKSFMVEFITPIVKASRMVNKVKEEIPFYSMPEYQSWKESLGGNTKGWTIKYYKGLGTSTAAEGKDYFKDIDKHKKEFVREGDQDGDSIELAFSKKKIEARKNWLRQFEPGTHLDHNEKLVNYSDFINKELILFSIADLQRSIPSMVDGLKPGQRKILFCAFKRNFVKEAKLKILWVVTTSTFFVQMANLALVIRVAKMLQVLGTFTSLSSFTRYLFPREDDGLLDYLNEVGQSIEPSWHVPIIPMVLVNGSEGIGTGWSSYIPNYNPRDVVANVRSLLNDEQMEPMHPWYRGFKGTIERTASNESGVTYTITGTIEEANETTLKIKELPIRRWTQDYKEFLESIITSNDSFIKEFKQFSDDKTVDFEVIMTVENMVLAKQEGLLKKFKRTTKIRTRRELKADLFLEEKGFTPFPKNKKVEEISVAGDIDREEPEEDSEFSPAAVKESDYDYLLSMTIGTLTLEKVRELVSDKDKLKHEVEYWRTSTPKSLWLKDLDELKKRLDEQDKADKEAEEQHGNDRAKNGAGKKAAGRQASKIPRKTNKKDQAVTAASDISPSSMETENVPAAVVKPKGRGGAKKAKDESDDDDQDFDIPDLRDRLAKHNIDSSSDHSADMESEVVQEPVGKKGQGKRAAAAKKNPAISLAEVSESICEINIGDEDMEVAAAPAKKESSGISPEKKVKKMRASPFNKKSGSVSGKANGSSSMAEIDTNEEDEEVAVVVEPRNRPQRVNRTKTAYVVSDSETEEEATEDSDFEEDDD</sequence>
<dbReference type="InterPro" id="IPR050634">
    <property type="entry name" value="DNA_Topoisomerase_II"/>
</dbReference>
<feature type="compositionally biased region" description="Polar residues" evidence="14">
    <location>
        <begin position="866"/>
        <end position="875"/>
    </location>
</feature>
<comment type="caution">
    <text evidence="12">Lacks conserved residue(s) required for the propagation of feature annotation.</text>
</comment>
<evidence type="ECO:0000313" key="16">
    <source>
        <dbReference type="EMBL" id="KAE8671971.1"/>
    </source>
</evidence>
<dbReference type="GO" id="GO:0005524">
    <property type="term" value="F:ATP binding"/>
    <property type="evidence" value="ECO:0007669"/>
    <property type="project" value="UniProtKB-UniRule"/>
</dbReference>
<dbReference type="Gene3D" id="3.30.1490.30">
    <property type="match status" value="1"/>
</dbReference>
<dbReference type="InterPro" id="IPR001241">
    <property type="entry name" value="Topo_IIA"/>
</dbReference>
<comment type="cofactor">
    <cofactor evidence="3">
        <name>Mg(2+)</name>
        <dbReference type="ChEBI" id="CHEBI:18420"/>
    </cofactor>
</comment>